<reference evidence="22" key="1">
    <citation type="submission" date="2025-08" db="UniProtKB">
        <authorList>
            <consortium name="Ensembl"/>
        </authorList>
    </citation>
    <scope>IDENTIFICATION</scope>
</reference>
<proteinExistence type="predicted"/>
<dbReference type="GO" id="GO:0005540">
    <property type="term" value="F:hyaluronic acid binding"/>
    <property type="evidence" value="ECO:0007669"/>
    <property type="project" value="UniProtKB-KW"/>
</dbReference>
<sequence>LLIENKKSTTVTTISSSRTKRSAIFSTGVKVCPQETAKAVISSHRAYYKLRVCQEAIWEAFRVFFDRVPSSEEYMSWVYTCQHENLCMDDLARNFSSSPEHLDMVARVSSIITKPIISLRGCVFSSFVCMYHVFAKIPGFKEIQVLGFRIIVISNEQELFLCSSGQRTSLCVMQSYLTVILNSVTSQRGTTSNLIEGDSVSSENIPTEGDSVSSESMPTEGDSVSSESTLTVGESGSGLSSDADRGLYEWTSAPAMRQASTPLMAAVERSKDLVVFFRLRVSNMMFTDNLFNKESAEYKSLENTFLELLLPYLETNLTGFKALEILSFQNGSVIVNSKMKLNKAVPYNVTEAVHCVLEDFCNSASSQLDIQVDSRSLEVEPADAPDLCQSVTCSEFSRCMINGWSGEAECVCDPGYSPDFCLNGGLCQNIPGHGATCRYNSHQHKSKRYNEMLLVNSLLILILVPWAMTIMFLLQCKTIYSIKKTKPFSFIEINSF</sequence>
<dbReference type="GO" id="GO:0001750">
    <property type="term" value="C:photoreceptor outer segment"/>
    <property type="evidence" value="ECO:0007669"/>
    <property type="project" value="UniProtKB-SubCell"/>
</dbReference>
<keyword evidence="19" id="KW-1133">Transmembrane helix</keyword>
<comment type="caution">
    <text evidence="17">Lacks conserved residue(s) required for the propagation of feature annotation.</text>
</comment>
<evidence type="ECO:0000256" key="13">
    <source>
        <dbReference type="ARBA" id="ARBA00023290"/>
    </source>
</evidence>
<keyword evidence="12" id="KW-0966">Cell projection</keyword>
<evidence type="ECO:0000259" key="20">
    <source>
        <dbReference type="PROSITE" id="PS50024"/>
    </source>
</evidence>
<keyword evidence="9" id="KW-0730">Sialic acid</keyword>
<evidence type="ECO:0000256" key="8">
    <source>
        <dbReference type="ARBA" id="ARBA00022737"/>
    </source>
</evidence>
<evidence type="ECO:0000256" key="19">
    <source>
        <dbReference type="SAM" id="Phobius"/>
    </source>
</evidence>
<dbReference type="GO" id="GO:0001917">
    <property type="term" value="C:photoreceptor inner segment"/>
    <property type="evidence" value="ECO:0007669"/>
    <property type="project" value="UniProtKB-SubCell"/>
</dbReference>
<keyword evidence="7" id="KW-0732">Signal</keyword>
<dbReference type="SMART" id="SM00200">
    <property type="entry name" value="SEA"/>
    <property type="match status" value="1"/>
</dbReference>
<dbReference type="PANTHER" id="PTHR12199">
    <property type="entry name" value="INTERPHOTORECEPTOR MATRIX PROTEOGLYCAN"/>
    <property type="match status" value="1"/>
</dbReference>
<dbReference type="Pfam" id="PF01390">
    <property type="entry name" value="SEA"/>
    <property type="match status" value="1"/>
</dbReference>
<evidence type="ECO:0000256" key="11">
    <source>
        <dbReference type="ARBA" id="ARBA00023180"/>
    </source>
</evidence>
<evidence type="ECO:0000256" key="2">
    <source>
        <dbReference type="ARBA" id="ARBA00004504"/>
    </source>
</evidence>
<keyword evidence="17" id="KW-0245">EGF-like domain</keyword>
<keyword evidence="8" id="KW-0677">Repeat</keyword>
<dbReference type="STRING" id="409849.ENSPMGP00000018960"/>
<name>A0A3B4AQI3_9GOBI</name>
<organism evidence="22 23">
    <name type="scientific">Periophthalmus magnuspinnatus</name>
    <dbReference type="NCBI Taxonomy" id="409849"/>
    <lineage>
        <taxon>Eukaryota</taxon>
        <taxon>Metazoa</taxon>
        <taxon>Chordata</taxon>
        <taxon>Craniata</taxon>
        <taxon>Vertebrata</taxon>
        <taxon>Euteleostomi</taxon>
        <taxon>Actinopterygii</taxon>
        <taxon>Neopterygii</taxon>
        <taxon>Teleostei</taxon>
        <taxon>Neoteleostei</taxon>
        <taxon>Acanthomorphata</taxon>
        <taxon>Gobiaria</taxon>
        <taxon>Gobiiformes</taxon>
        <taxon>Gobioidei</taxon>
        <taxon>Gobiidae</taxon>
        <taxon>Oxudercinae</taxon>
        <taxon>Periophthalmus</taxon>
    </lineage>
</organism>
<dbReference type="SUPFAM" id="SSF82671">
    <property type="entry name" value="SEA domain"/>
    <property type="match status" value="1"/>
</dbReference>
<feature type="disulfide bond" evidence="17">
    <location>
        <begin position="393"/>
        <end position="410"/>
    </location>
</feature>
<dbReference type="InterPro" id="IPR000082">
    <property type="entry name" value="SEA_dom"/>
</dbReference>
<keyword evidence="23" id="KW-1185">Reference proteome</keyword>
<dbReference type="AlphaFoldDB" id="A0A3B4AQI3"/>
<evidence type="ECO:0000256" key="9">
    <source>
        <dbReference type="ARBA" id="ARBA00022981"/>
    </source>
</evidence>
<evidence type="ECO:0000256" key="16">
    <source>
        <dbReference type="ARBA" id="ARBA00045407"/>
    </source>
</evidence>
<evidence type="ECO:0000313" key="23">
    <source>
        <dbReference type="Proteomes" id="UP000261520"/>
    </source>
</evidence>
<evidence type="ECO:0000256" key="3">
    <source>
        <dbReference type="ARBA" id="ARBA00004593"/>
    </source>
</evidence>
<dbReference type="PROSITE" id="PS50026">
    <property type="entry name" value="EGF_3"/>
    <property type="match status" value="1"/>
</dbReference>
<evidence type="ECO:0000313" key="22">
    <source>
        <dbReference type="Ensembl" id="ENSPMGP00000018960.1"/>
    </source>
</evidence>
<dbReference type="Ensembl" id="ENSPMGT00000020216.1">
    <property type="protein sequence ID" value="ENSPMGP00000018960.1"/>
    <property type="gene ID" value="ENSPMGG00000015426.1"/>
</dbReference>
<evidence type="ECO:0000256" key="4">
    <source>
        <dbReference type="ARBA" id="ARBA00022525"/>
    </source>
</evidence>
<feature type="compositionally biased region" description="Polar residues" evidence="18">
    <location>
        <begin position="192"/>
        <end position="240"/>
    </location>
</feature>
<keyword evidence="6" id="KW-0358">Heparin-binding</keyword>
<dbReference type="InterPro" id="IPR039861">
    <property type="entry name" value="IMPG"/>
</dbReference>
<comment type="subcellular location">
    <subcellularLocation>
        <location evidence="2">Cell projection</location>
        <location evidence="2">Cilium</location>
        <location evidence="2">Photoreceptor outer segment</location>
    </subcellularLocation>
    <subcellularLocation>
        <location evidence="1">Photoreceptor inner segment</location>
    </subcellularLocation>
    <subcellularLocation>
        <location evidence="3">Secreted</location>
        <location evidence="3">Extracellular space</location>
        <location evidence="3">Extracellular matrix</location>
        <location evidence="3">Interphotoreceptor matrix</location>
    </subcellularLocation>
</comment>
<dbReference type="PROSITE" id="PS50024">
    <property type="entry name" value="SEA"/>
    <property type="match status" value="1"/>
</dbReference>
<dbReference type="PANTHER" id="PTHR12199:SF3">
    <property type="entry name" value="INTERPHOTORECEPTOR MATRIX PROTEOGLYCAN 1"/>
    <property type="match status" value="1"/>
</dbReference>
<dbReference type="GO" id="GO:0033165">
    <property type="term" value="C:interphotoreceptor matrix"/>
    <property type="evidence" value="ECO:0007669"/>
    <property type="project" value="UniProtKB-SubCell"/>
</dbReference>
<dbReference type="GO" id="GO:0007601">
    <property type="term" value="P:visual perception"/>
    <property type="evidence" value="ECO:0007669"/>
    <property type="project" value="InterPro"/>
</dbReference>
<keyword evidence="17" id="KW-1015">Disulfide bond</keyword>
<evidence type="ECO:0000256" key="14">
    <source>
        <dbReference type="ARBA" id="ARBA00040753"/>
    </source>
</evidence>
<evidence type="ECO:0000256" key="10">
    <source>
        <dbReference type="ARBA" id="ARBA00023170"/>
    </source>
</evidence>
<evidence type="ECO:0000256" key="7">
    <source>
        <dbReference type="ARBA" id="ARBA00022729"/>
    </source>
</evidence>
<keyword evidence="11" id="KW-0325">Glycoprotein</keyword>
<comment type="function">
    <text evidence="16">Chondroitin sulfate-, heparin- and hyaluronan-binding protein. May serve to form a basic macromolecular scaffold comprising the insoluble interphotoreceptor matrix.</text>
</comment>
<dbReference type="InterPro" id="IPR036364">
    <property type="entry name" value="SEA_dom_sf"/>
</dbReference>
<reference evidence="22" key="2">
    <citation type="submission" date="2025-09" db="UniProtKB">
        <authorList>
            <consortium name="Ensembl"/>
        </authorList>
    </citation>
    <scope>IDENTIFICATION</scope>
</reference>
<evidence type="ECO:0000256" key="5">
    <source>
        <dbReference type="ARBA" id="ARBA00022530"/>
    </source>
</evidence>
<feature type="disulfide bond" evidence="17">
    <location>
        <begin position="412"/>
        <end position="421"/>
    </location>
</feature>
<keyword evidence="4" id="KW-0964">Secreted</keyword>
<dbReference type="InterPro" id="IPR000742">
    <property type="entry name" value="EGF"/>
</dbReference>
<dbReference type="Proteomes" id="UP000261520">
    <property type="component" value="Unplaced"/>
</dbReference>
<evidence type="ECO:0000259" key="21">
    <source>
        <dbReference type="PROSITE" id="PS50026"/>
    </source>
</evidence>
<feature type="region of interest" description="Disordered" evidence="18">
    <location>
        <begin position="192"/>
        <end position="243"/>
    </location>
</feature>
<feature type="domain" description="SEA" evidence="20">
    <location>
        <begin position="271"/>
        <end position="384"/>
    </location>
</feature>
<keyword evidence="19" id="KW-0472">Membrane</keyword>
<evidence type="ECO:0000256" key="17">
    <source>
        <dbReference type="PROSITE-ProRule" id="PRU00076"/>
    </source>
</evidence>
<protein>
    <recommendedName>
        <fullName evidence="14">Interphotoreceptor matrix proteoglycan 1</fullName>
    </recommendedName>
    <alternativeName>
        <fullName evidence="15">Sialoprotein associated with cones and rods</fullName>
    </alternativeName>
</protein>
<keyword evidence="5" id="KW-0272">Extracellular matrix</keyword>
<evidence type="ECO:0000256" key="1">
    <source>
        <dbReference type="ARBA" id="ARBA00004437"/>
    </source>
</evidence>
<keyword evidence="10" id="KW-0675">Receptor</keyword>
<evidence type="ECO:0000256" key="6">
    <source>
        <dbReference type="ARBA" id="ARBA00022674"/>
    </source>
</evidence>
<dbReference type="GO" id="GO:0008201">
    <property type="term" value="F:heparin binding"/>
    <property type="evidence" value="ECO:0007669"/>
    <property type="project" value="UniProtKB-KW"/>
</dbReference>
<evidence type="ECO:0000256" key="12">
    <source>
        <dbReference type="ARBA" id="ARBA00023273"/>
    </source>
</evidence>
<keyword evidence="13" id="KW-0373">Hyaluronic acid</keyword>
<accession>A0A3B4AQI3</accession>
<keyword evidence="19" id="KW-0812">Transmembrane</keyword>
<dbReference type="PROSITE" id="PS01186">
    <property type="entry name" value="EGF_2"/>
    <property type="match status" value="1"/>
</dbReference>
<feature type="transmembrane region" description="Helical" evidence="19">
    <location>
        <begin position="453"/>
        <end position="474"/>
    </location>
</feature>
<evidence type="ECO:0000256" key="15">
    <source>
        <dbReference type="ARBA" id="ARBA00042018"/>
    </source>
</evidence>
<feature type="domain" description="EGF-like" evidence="21">
    <location>
        <begin position="384"/>
        <end position="422"/>
    </location>
</feature>
<evidence type="ECO:0000256" key="18">
    <source>
        <dbReference type="SAM" id="MobiDB-lite"/>
    </source>
</evidence>